<keyword evidence="3" id="KW-1185">Reference proteome</keyword>
<dbReference type="Proteomes" id="UP000001449">
    <property type="component" value="Chromosome 3"/>
</dbReference>
<dbReference type="HOGENOM" id="CLU_1411418_0_0_1"/>
<dbReference type="InParanoid" id="B8BWB6"/>
<dbReference type="EMBL" id="CM000640">
    <property type="protein sequence ID" value="EED94002.1"/>
    <property type="molecule type" value="Genomic_DNA"/>
</dbReference>
<gene>
    <name evidence="2" type="ORF">THAPSDRAFT_21991</name>
</gene>
<evidence type="ECO:0000313" key="2">
    <source>
        <dbReference type="EMBL" id="EED94002.1"/>
    </source>
</evidence>
<reference evidence="2 3" key="1">
    <citation type="journal article" date="2004" name="Science">
        <title>The genome of the diatom Thalassiosira pseudonana: ecology, evolution, and metabolism.</title>
        <authorList>
            <person name="Armbrust E.V."/>
            <person name="Berges J.A."/>
            <person name="Bowler C."/>
            <person name="Green B.R."/>
            <person name="Martinez D."/>
            <person name="Putnam N.H."/>
            <person name="Zhou S."/>
            <person name="Allen A.E."/>
            <person name="Apt K.E."/>
            <person name="Bechner M."/>
            <person name="Brzezinski M.A."/>
            <person name="Chaal B.K."/>
            <person name="Chiovitti A."/>
            <person name="Davis A.K."/>
            <person name="Demarest M.S."/>
            <person name="Detter J.C."/>
            <person name="Glavina T."/>
            <person name="Goodstein D."/>
            <person name="Hadi M.Z."/>
            <person name="Hellsten U."/>
            <person name="Hildebrand M."/>
            <person name="Jenkins B.D."/>
            <person name="Jurka J."/>
            <person name="Kapitonov V.V."/>
            <person name="Kroger N."/>
            <person name="Lau W.W."/>
            <person name="Lane T.W."/>
            <person name="Larimer F.W."/>
            <person name="Lippmeier J.C."/>
            <person name="Lucas S."/>
            <person name="Medina M."/>
            <person name="Montsant A."/>
            <person name="Obornik M."/>
            <person name="Parker M.S."/>
            <person name="Palenik B."/>
            <person name="Pazour G.J."/>
            <person name="Richardson P.M."/>
            <person name="Rynearson T.A."/>
            <person name="Saito M.A."/>
            <person name="Schwartz D.C."/>
            <person name="Thamatrakoln K."/>
            <person name="Valentin K."/>
            <person name="Vardi A."/>
            <person name="Wilkerson F.P."/>
            <person name="Rokhsar D.S."/>
        </authorList>
    </citation>
    <scope>NUCLEOTIDE SEQUENCE [LARGE SCALE GENOMIC DNA]</scope>
    <source>
        <strain evidence="2 3">CCMP1335</strain>
    </source>
</reference>
<dbReference type="GeneID" id="7443786"/>
<feature type="signal peptide" evidence="1">
    <location>
        <begin position="1"/>
        <end position="18"/>
    </location>
</feature>
<accession>B8BWB6</accession>
<keyword evidence="1" id="KW-0732">Signal</keyword>
<protein>
    <submittedName>
        <fullName evidence="2">Uncharacterized protein</fullName>
    </submittedName>
</protein>
<proteinExistence type="predicted"/>
<sequence length="193" mass="20217">MKTSSSIIFVLCLQAASSQEFGRRLAKSAKATATKAKAQKEAKGSVNAVEIALEDVANDMSVAYTPLAGKSAKGVHGVEYLDFFADGLSMPYILLHSKSQKAQVLDRIENDGPIAISVSSNEVTSLEGVAEKNVVSSAAVIRAIPTPVTDTTDEESQAQIYEANESVSAASTESSATAFVALSFVIWGGLINV</sequence>
<evidence type="ECO:0000313" key="3">
    <source>
        <dbReference type="Proteomes" id="UP000001449"/>
    </source>
</evidence>
<feature type="chain" id="PRO_5002868728" evidence="1">
    <location>
        <begin position="19"/>
        <end position="193"/>
    </location>
</feature>
<name>B8BWB6_THAPS</name>
<dbReference type="AlphaFoldDB" id="B8BWB6"/>
<reference evidence="2 3" key="2">
    <citation type="journal article" date="2008" name="Nature">
        <title>The Phaeodactylum genome reveals the evolutionary history of diatom genomes.</title>
        <authorList>
            <person name="Bowler C."/>
            <person name="Allen A.E."/>
            <person name="Badger J.H."/>
            <person name="Grimwood J."/>
            <person name="Jabbari K."/>
            <person name="Kuo A."/>
            <person name="Maheswari U."/>
            <person name="Martens C."/>
            <person name="Maumus F."/>
            <person name="Otillar R.P."/>
            <person name="Rayko E."/>
            <person name="Salamov A."/>
            <person name="Vandepoele K."/>
            <person name="Beszteri B."/>
            <person name="Gruber A."/>
            <person name="Heijde M."/>
            <person name="Katinka M."/>
            <person name="Mock T."/>
            <person name="Valentin K."/>
            <person name="Verret F."/>
            <person name="Berges J.A."/>
            <person name="Brownlee C."/>
            <person name="Cadoret J.P."/>
            <person name="Chiovitti A."/>
            <person name="Choi C.J."/>
            <person name="Coesel S."/>
            <person name="De Martino A."/>
            <person name="Detter J.C."/>
            <person name="Durkin C."/>
            <person name="Falciatore A."/>
            <person name="Fournet J."/>
            <person name="Haruta M."/>
            <person name="Huysman M.J."/>
            <person name="Jenkins B.D."/>
            <person name="Jiroutova K."/>
            <person name="Jorgensen R.E."/>
            <person name="Joubert Y."/>
            <person name="Kaplan A."/>
            <person name="Kroger N."/>
            <person name="Kroth P.G."/>
            <person name="La Roche J."/>
            <person name="Lindquist E."/>
            <person name="Lommer M."/>
            <person name="Martin-Jezequel V."/>
            <person name="Lopez P.J."/>
            <person name="Lucas S."/>
            <person name="Mangogna M."/>
            <person name="McGinnis K."/>
            <person name="Medlin L.K."/>
            <person name="Montsant A."/>
            <person name="Oudot-Le Secq M.P."/>
            <person name="Napoli C."/>
            <person name="Obornik M."/>
            <person name="Parker M.S."/>
            <person name="Petit J.L."/>
            <person name="Porcel B.M."/>
            <person name="Poulsen N."/>
            <person name="Robison M."/>
            <person name="Rychlewski L."/>
            <person name="Rynearson T.A."/>
            <person name="Schmutz J."/>
            <person name="Shapiro H."/>
            <person name="Siaut M."/>
            <person name="Stanley M."/>
            <person name="Sussman M.R."/>
            <person name="Taylor A.R."/>
            <person name="Vardi A."/>
            <person name="von Dassow P."/>
            <person name="Vyverman W."/>
            <person name="Willis A."/>
            <person name="Wyrwicz L.S."/>
            <person name="Rokhsar D.S."/>
            <person name="Weissenbach J."/>
            <person name="Armbrust E.V."/>
            <person name="Green B.R."/>
            <person name="Van de Peer Y."/>
            <person name="Grigoriev I.V."/>
        </authorList>
    </citation>
    <scope>NUCLEOTIDE SEQUENCE [LARGE SCALE GENOMIC DNA]</scope>
    <source>
        <strain evidence="2 3">CCMP1335</strain>
    </source>
</reference>
<evidence type="ECO:0000256" key="1">
    <source>
        <dbReference type="SAM" id="SignalP"/>
    </source>
</evidence>
<organism evidence="2 3">
    <name type="scientific">Thalassiosira pseudonana</name>
    <name type="common">Marine diatom</name>
    <name type="synonym">Cyclotella nana</name>
    <dbReference type="NCBI Taxonomy" id="35128"/>
    <lineage>
        <taxon>Eukaryota</taxon>
        <taxon>Sar</taxon>
        <taxon>Stramenopiles</taxon>
        <taxon>Ochrophyta</taxon>
        <taxon>Bacillariophyta</taxon>
        <taxon>Coscinodiscophyceae</taxon>
        <taxon>Thalassiosirophycidae</taxon>
        <taxon>Thalassiosirales</taxon>
        <taxon>Thalassiosiraceae</taxon>
        <taxon>Thalassiosira</taxon>
    </lineage>
</organism>
<dbReference type="PaxDb" id="35128-Thaps21991"/>
<dbReference type="RefSeq" id="XP_002288566.1">
    <property type="nucleotide sequence ID" value="XM_002288530.1"/>
</dbReference>
<dbReference type="KEGG" id="tps:THAPSDRAFT_21991"/>